<reference evidence="6" key="1">
    <citation type="submission" date="2014-07" db="EMBL/GenBank/DDBJ databases">
        <title>Draft genome sequence of the yeast Pseudozyma antarctica JCM 10317 known as a producer of lipase B which used in a wide range of industrial applications.</title>
        <authorList>
            <person name="Morita T."/>
            <person name="Saika A."/>
            <person name="Koike H."/>
        </authorList>
    </citation>
    <scope>NUCLEOTIDE SEQUENCE</scope>
    <source>
        <strain evidence="6">JCM 10317</strain>
    </source>
</reference>
<dbReference type="PANTHER" id="PTHR43108:SF8">
    <property type="entry name" value="SD21168P"/>
    <property type="match status" value="1"/>
</dbReference>
<dbReference type="SUPFAM" id="SSF53649">
    <property type="entry name" value="Alkaline phosphatase-like"/>
    <property type="match status" value="1"/>
</dbReference>
<dbReference type="Gene3D" id="3.40.720.10">
    <property type="entry name" value="Alkaline Phosphatase, subunit A"/>
    <property type="match status" value="1"/>
</dbReference>
<dbReference type="InterPro" id="IPR017850">
    <property type="entry name" value="Alkaline_phosphatase_core_sf"/>
</dbReference>
<name>A0A081CI77_PSEA2</name>
<feature type="domain" description="Sulfatase N-terminal" evidence="5">
    <location>
        <begin position="60"/>
        <end position="413"/>
    </location>
</feature>
<dbReference type="AlphaFoldDB" id="A0A081CI77"/>
<evidence type="ECO:0000256" key="3">
    <source>
        <dbReference type="ARBA" id="ARBA00022801"/>
    </source>
</evidence>
<keyword evidence="2" id="KW-0732">Signal</keyword>
<dbReference type="RefSeq" id="XP_014655618.1">
    <property type="nucleotide sequence ID" value="XM_014800132.1"/>
</dbReference>
<dbReference type="PANTHER" id="PTHR43108">
    <property type="entry name" value="N-ACETYLGLUCOSAMINE-6-SULFATASE FAMILY MEMBER"/>
    <property type="match status" value="1"/>
</dbReference>
<protein>
    <submittedName>
        <fullName evidence="6">Arylsulfatase</fullName>
    </submittedName>
</protein>
<accession>A0A081CI77</accession>
<dbReference type="Pfam" id="PF00884">
    <property type="entry name" value="Sulfatase"/>
    <property type="match status" value="1"/>
</dbReference>
<dbReference type="InterPro" id="IPR000917">
    <property type="entry name" value="Sulfatase_N"/>
</dbReference>
<organism evidence="6">
    <name type="scientific">Pseudozyma antarctica</name>
    <name type="common">Yeast</name>
    <name type="synonym">Candida antarctica</name>
    <dbReference type="NCBI Taxonomy" id="84753"/>
    <lineage>
        <taxon>Eukaryota</taxon>
        <taxon>Fungi</taxon>
        <taxon>Dikarya</taxon>
        <taxon>Basidiomycota</taxon>
        <taxon>Ustilaginomycotina</taxon>
        <taxon>Ustilaginomycetes</taxon>
        <taxon>Ustilaginales</taxon>
        <taxon>Ustilaginaceae</taxon>
        <taxon>Moesziomyces</taxon>
    </lineage>
</organism>
<dbReference type="PROSITE" id="PS00523">
    <property type="entry name" value="SULFATASE_1"/>
    <property type="match status" value="1"/>
</dbReference>
<dbReference type="InterPro" id="IPR024607">
    <property type="entry name" value="Sulfatase_CS"/>
</dbReference>
<evidence type="ECO:0000313" key="6">
    <source>
        <dbReference type="EMBL" id="GAK66373.1"/>
    </source>
</evidence>
<dbReference type="HOGENOM" id="CLU_006332_4_0_1"/>
<dbReference type="GO" id="GO:0005539">
    <property type="term" value="F:glycosaminoglycan binding"/>
    <property type="evidence" value="ECO:0007669"/>
    <property type="project" value="TreeGrafter"/>
</dbReference>
<gene>
    <name evidence="6" type="ORF">PAN0_012d4595</name>
</gene>
<dbReference type="Proteomes" id="UP000053758">
    <property type="component" value="Unassembled WGS sequence"/>
</dbReference>
<comment type="similarity">
    <text evidence="1">Belongs to the sulfatase family.</text>
</comment>
<evidence type="ECO:0000256" key="1">
    <source>
        <dbReference type="ARBA" id="ARBA00008779"/>
    </source>
</evidence>
<keyword evidence="4" id="KW-0325">Glycoprotein</keyword>
<keyword evidence="3" id="KW-0378">Hydrolase</keyword>
<keyword evidence="7" id="KW-1185">Reference proteome</keyword>
<dbReference type="EMBL" id="DF830079">
    <property type="protein sequence ID" value="GAK66373.1"/>
    <property type="molecule type" value="Genomic_DNA"/>
</dbReference>
<dbReference type="GO" id="GO:0008449">
    <property type="term" value="F:N-acetylglucosamine-6-sulfatase activity"/>
    <property type="evidence" value="ECO:0007669"/>
    <property type="project" value="TreeGrafter"/>
</dbReference>
<dbReference type="CDD" id="cd16147">
    <property type="entry name" value="G6S"/>
    <property type="match status" value="1"/>
</dbReference>
<evidence type="ECO:0000313" key="7">
    <source>
        <dbReference type="Proteomes" id="UP000053758"/>
    </source>
</evidence>
<dbReference type="GeneID" id="26305420"/>
<evidence type="ECO:0000256" key="2">
    <source>
        <dbReference type="ARBA" id="ARBA00022729"/>
    </source>
</evidence>
<evidence type="ECO:0000256" key="4">
    <source>
        <dbReference type="ARBA" id="ARBA00023180"/>
    </source>
</evidence>
<proteinExistence type="inferred from homology"/>
<sequence>MAPPSLALQRFGTSWSHTNQRPAAMSFNIISSLRLLLACLVVVVGARSASAAVRRSSAKPNFVYIIVDDQDFSTANPHIMPRLTERIASQGTNFTHFYTPMSICCPSRVGFLRGQHGHSHNVTNVALPSAWFDDPIERETDGGWTRFVAQGYRRDYLPTWLQEAGYSTYYTGKLMNGNTVKNWQASPVLGFNRSAILNDPFTYVYNNASFSIDGQQLVQYEGQYSTDVVRDFGLQYLEEAASSGQPFFVGIAPIGPHAETTFVNGSAVFSNPVPAKRHKDLFATEVAPRKSSFNADHPSGAGFIRDLPRLNSSVVDYLDEWYRDRLRSLQAVDELVGAVMDKAEQLGILDNTYFIYSSDNGYSVGEHRRQPGKTTGYEEDIRVPLYIRGPGISSGSKQDAVYSNIDLTASIVEKAQAQPSYDLDGRVMAWAGDKTSFRKSGSATHHLSEFWVSQTDGEGKYSGEGPVILKYRTLRVKDGEHDLSYTVWCTGERELYDMTKDLDQMNNLVGQLAFYSSLNSTSSDAEKIASRMDALLLHLKTCHGSLCRRLWYNLFPEGQVQDLSSALQTRWDGYFDSMPRVRFDNCRDGYFPTEELPAWRNELVYVDPALLA</sequence>
<evidence type="ECO:0000259" key="5">
    <source>
        <dbReference type="Pfam" id="PF00884"/>
    </source>
</evidence>